<sequence>MIRASINQFLCLSSVNFLPLRSGCRLYRKFASLDRCAFYGRRFFFLATAPLLLSREGSSEYSNANSLQAVEPDESLLVRTKLRKVLSKSKAPGVLRLAFHDAGTFDMNDNTGGMNGSIILELDRPENAGLRRSVKILEKAKSELDKVQNVSWADLVAVAGAEAVSLCGGPVIPVQLGRMDTSIPDPEGKLPQETLGAFDLKKCFLEKGFSTQELVILSGAHTLGGKGFGSPIVFDNTYYKILLERPWVSSGPSMSSMIGLPSDHALVEDAECLRWITIYAADERRFFEDFKRAYVKLVNTGASWRDA</sequence>
<dbReference type="PRINTS" id="PR00458">
    <property type="entry name" value="PEROXIDASE"/>
</dbReference>
<proteinExistence type="inferred from homology"/>
<evidence type="ECO:0000256" key="6">
    <source>
        <dbReference type="ARBA" id="ARBA00022723"/>
    </source>
</evidence>
<keyword evidence="6" id="KW-0479">Metal-binding</keyword>
<evidence type="ECO:0000256" key="2">
    <source>
        <dbReference type="ARBA" id="ARBA00006873"/>
    </source>
</evidence>
<dbReference type="EMBL" id="LR746272">
    <property type="protein sequence ID" value="CAA7403182.1"/>
    <property type="molecule type" value="Genomic_DNA"/>
</dbReference>
<keyword evidence="5" id="KW-0349">Heme</keyword>
<dbReference type="Pfam" id="PF00141">
    <property type="entry name" value="peroxidase"/>
    <property type="match status" value="1"/>
</dbReference>
<keyword evidence="14" id="KW-1185">Reference proteome</keyword>
<dbReference type="PRINTS" id="PR00459">
    <property type="entry name" value="ASPEROXIDASE"/>
</dbReference>
<evidence type="ECO:0000256" key="5">
    <source>
        <dbReference type="ARBA" id="ARBA00022617"/>
    </source>
</evidence>
<dbReference type="GO" id="GO:0042744">
    <property type="term" value="P:hydrogen peroxide catabolic process"/>
    <property type="evidence" value="ECO:0007669"/>
    <property type="project" value="TreeGrafter"/>
</dbReference>
<evidence type="ECO:0000256" key="4">
    <source>
        <dbReference type="ARBA" id="ARBA00022559"/>
    </source>
</evidence>
<dbReference type="Proteomes" id="UP000663760">
    <property type="component" value="Chromosome 9"/>
</dbReference>
<comment type="similarity">
    <text evidence="2">Belongs to the peroxidase family. Ascorbate peroxidase subfamily.</text>
</comment>
<dbReference type="GO" id="GO:0020037">
    <property type="term" value="F:heme binding"/>
    <property type="evidence" value="ECO:0007669"/>
    <property type="project" value="InterPro"/>
</dbReference>
<dbReference type="PROSITE" id="PS00436">
    <property type="entry name" value="PEROXIDASE_2"/>
    <property type="match status" value="1"/>
</dbReference>
<evidence type="ECO:0000256" key="1">
    <source>
        <dbReference type="ARBA" id="ARBA00001970"/>
    </source>
</evidence>
<keyword evidence="7" id="KW-0106">Calcium</keyword>
<dbReference type="InterPro" id="IPR019793">
    <property type="entry name" value="Peroxidases_heam-ligand_BS"/>
</dbReference>
<evidence type="ECO:0000256" key="3">
    <source>
        <dbReference type="ARBA" id="ARBA00012940"/>
    </source>
</evidence>
<evidence type="ECO:0000256" key="7">
    <source>
        <dbReference type="ARBA" id="ARBA00022837"/>
    </source>
</evidence>
<dbReference type="AlphaFoldDB" id="A0A7I8L096"/>
<dbReference type="FunFam" id="1.10.420.10:FF:000011">
    <property type="entry name" value="Adenylate/guanylate cyclase"/>
    <property type="match status" value="1"/>
</dbReference>
<feature type="domain" description="Plant heme peroxidase family profile" evidence="12">
    <location>
        <begin position="91"/>
        <end position="307"/>
    </location>
</feature>
<keyword evidence="4" id="KW-0575">Peroxidase</keyword>
<dbReference type="PROSITE" id="PS00435">
    <property type="entry name" value="PEROXIDASE_1"/>
    <property type="match status" value="1"/>
</dbReference>
<dbReference type="GO" id="GO:0016688">
    <property type="term" value="F:L-ascorbate peroxidase activity"/>
    <property type="evidence" value="ECO:0007669"/>
    <property type="project" value="UniProtKB-EC"/>
</dbReference>
<comment type="catalytic activity">
    <reaction evidence="11">
        <text>L-ascorbate + H2O2 = L-dehydroascorbate + 2 H2O</text>
        <dbReference type="Rhea" id="RHEA:22996"/>
        <dbReference type="ChEBI" id="CHEBI:15377"/>
        <dbReference type="ChEBI" id="CHEBI:16240"/>
        <dbReference type="ChEBI" id="CHEBI:38290"/>
        <dbReference type="ChEBI" id="CHEBI:58539"/>
        <dbReference type="EC" id="1.11.1.11"/>
    </reaction>
</comment>
<dbReference type="Gene3D" id="1.10.420.10">
    <property type="entry name" value="Peroxidase, domain 2"/>
    <property type="match status" value="1"/>
</dbReference>
<dbReference type="PROSITE" id="PS50873">
    <property type="entry name" value="PEROXIDASE_4"/>
    <property type="match status" value="1"/>
</dbReference>
<dbReference type="EC" id="1.11.1.11" evidence="3"/>
<reference evidence="13" key="1">
    <citation type="submission" date="2020-02" db="EMBL/GenBank/DDBJ databases">
        <authorList>
            <person name="Scholz U."/>
            <person name="Mascher M."/>
            <person name="Fiebig A."/>
        </authorList>
    </citation>
    <scope>NUCLEOTIDE SEQUENCE</scope>
</reference>
<dbReference type="OrthoDB" id="2859658at2759"/>
<accession>A0A7I8L096</accession>
<dbReference type="GO" id="GO:0046872">
    <property type="term" value="F:metal ion binding"/>
    <property type="evidence" value="ECO:0007669"/>
    <property type="project" value="UniProtKB-KW"/>
</dbReference>
<dbReference type="InterPro" id="IPR002207">
    <property type="entry name" value="Peroxidase_I"/>
</dbReference>
<dbReference type="Gene3D" id="1.10.520.10">
    <property type="match status" value="1"/>
</dbReference>
<keyword evidence="10" id="KW-0408">Iron</keyword>
<dbReference type="InterPro" id="IPR010255">
    <property type="entry name" value="Haem_peroxidase_sf"/>
</dbReference>
<dbReference type="PANTHER" id="PTHR31356">
    <property type="entry name" value="THYLAKOID LUMENAL 29 KDA PROTEIN, CHLOROPLASTIC-RELATED"/>
    <property type="match status" value="1"/>
</dbReference>
<evidence type="ECO:0000256" key="8">
    <source>
        <dbReference type="ARBA" id="ARBA00022958"/>
    </source>
</evidence>
<evidence type="ECO:0000313" key="13">
    <source>
        <dbReference type="EMBL" id="CAA7403182.1"/>
    </source>
</evidence>
<evidence type="ECO:0000256" key="10">
    <source>
        <dbReference type="ARBA" id="ARBA00023004"/>
    </source>
</evidence>
<dbReference type="InterPro" id="IPR019794">
    <property type="entry name" value="Peroxidases_AS"/>
</dbReference>
<gene>
    <name evidence="13" type="ORF">SI8410_09013860</name>
</gene>
<keyword evidence="8" id="KW-0630">Potassium</keyword>
<dbReference type="SUPFAM" id="SSF48113">
    <property type="entry name" value="Heme-dependent peroxidases"/>
    <property type="match status" value="1"/>
</dbReference>
<dbReference type="InterPro" id="IPR044831">
    <property type="entry name" value="Ccp1-like"/>
</dbReference>
<comment type="cofactor">
    <cofactor evidence="1">
        <name>heme b</name>
        <dbReference type="ChEBI" id="CHEBI:60344"/>
    </cofactor>
</comment>
<evidence type="ECO:0000256" key="11">
    <source>
        <dbReference type="ARBA" id="ARBA00047994"/>
    </source>
</evidence>
<evidence type="ECO:0000259" key="12">
    <source>
        <dbReference type="PROSITE" id="PS50873"/>
    </source>
</evidence>
<dbReference type="GO" id="GO:0000302">
    <property type="term" value="P:response to reactive oxygen species"/>
    <property type="evidence" value="ECO:0007669"/>
    <property type="project" value="TreeGrafter"/>
</dbReference>
<keyword evidence="9" id="KW-0560">Oxidoreductase</keyword>
<protein>
    <recommendedName>
        <fullName evidence="3">L-ascorbate peroxidase</fullName>
        <ecNumber evidence="3">1.11.1.11</ecNumber>
    </recommendedName>
</protein>
<dbReference type="PANTHER" id="PTHR31356:SF8">
    <property type="entry name" value="L-ASCORBATE PEROXIDASE 6-RELATED"/>
    <property type="match status" value="1"/>
</dbReference>
<evidence type="ECO:0000313" key="14">
    <source>
        <dbReference type="Proteomes" id="UP000663760"/>
    </source>
</evidence>
<dbReference type="GO" id="GO:0034599">
    <property type="term" value="P:cellular response to oxidative stress"/>
    <property type="evidence" value="ECO:0007669"/>
    <property type="project" value="InterPro"/>
</dbReference>
<name>A0A7I8L096_SPIIN</name>
<dbReference type="InterPro" id="IPR002016">
    <property type="entry name" value="Haem_peroxidase"/>
</dbReference>
<organism evidence="13 14">
    <name type="scientific">Spirodela intermedia</name>
    <name type="common">Intermediate duckweed</name>
    <dbReference type="NCBI Taxonomy" id="51605"/>
    <lineage>
        <taxon>Eukaryota</taxon>
        <taxon>Viridiplantae</taxon>
        <taxon>Streptophyta</taxon>
        <taxon>Embryophyta</taxon>
        <taxon>Tracheophyta</taxon>
        <taxon>Spermatophyta</taxon>
        <taxon>Magnoliopsida</taxon>
        <taxon>Liliopsida</taxon>
        <taxon>Araceae</taxon>
        <taxon>Lemnoideae</taxon>
        <taxon>Spirodela</taxon>
    </lineage>
</organism>
<dbReference type="FunFam" id="1.10.520.10:FF:000011">
    <property type="entry name" value="L-ascorbate peroxidase"/>
    <property type="match status" value="1"/>
</dbReference>
<evidence type="ECO:0000256" key="9">
    <source>
        <dbReference type="ARBA" id="ARBA00023002"/>
    </source>
</evidence>